<accession>A0A5P2W8I7</accession>
<evidence type="ECO:0000313" key="3">
    <source>
        <dbReference type="Proteomes" id="UP000325763"/>
    </source>
</evidence>
<gene>
    <name evidence="2" type="ORF">CP978_14880</name>
</gene>
<dbReference type="Proteomes" id="UP000325763">
    <property type="component" value="Chromosome"/>
</dbReference>
<organism evidence="2 3">
    <name type="scientific">Streptomyces nodosus</name>
    <dbReference type="NCBI Taxonomy" id="40318"/>
    <lineage>
        <taxon>Bacteria</taxon>
        <taxon>Bacillati</taxon>
        <taxon>Actinomycetota</taxon>
        <taxon>Actinomycetes</taxon>
        <taxon>Kitasatosporales</taxon>
        <taxon>Streptomycetaceae</taxon>
        <taxon>Streptomyces</taxon>
    </lineage>
</organism>
<protein>
    <recommendedName>
        <fullName evidence="4">Flp pilus assembly protein RcpC/CpaB domain-containing protein</fullName>
    </recommendedName>
</protein>
<dbReference type="AlphaFoldDB" id="A0A5P2W8I7"/>
<dbReference type="EMBL" id="CP023747">
    <property type="protein sequence ID" value="QEV39669.1"/>
    <property type="molecule type" value="Genomic_DNA"/>
</dbReference>
<sequence>MARPPDAGVPVRSGTPPPCSVPHFAPLRVRGGRHRLRCLLQHRRRTVAVGLAVAAAGLVAAVPGGSEGPRGHPEGAARPKTAAEPTRGRRTAETVTVPVRIADGAAVRLLRPGARVDVIAADEGGTAKVVAAGALVSRVPDVDPTESGALVVLSVPRATAARLAGAGATARLAVTLG</sequence>
<reference evidence="2 3" key="1">
    <citation type="submission" date="2017-09" db="EMBL/GenBank/DDBJ databases">
        <title>Streptomyces genome completion.</title>
        <authorList>
            <person name="Lee N."/>
            <person name="Cho B.-K."/>
        </authorList>
    </citation>
    <scope>NUCLEOTIDE SEQUENCE [LARGE SCALE GENOMIC DNA]</scope>
    <source>
        <strain evidence="2 3">ATCC 14899</strain>
    </source>
</reference>
<evidence type="ECO:0000313" key="2">
    <source>
        <dbReference type="EMBL" id="QEV39669.1"/>
    </source>
</evidence>
<proteinExistence type="predicted"/>
<name>A0A5P2W8I7_9ACTN</name>
<evidence type="ECO:0008006" key="4">
    <source>
        <dbReference type="Google" id="ProtNLM"/>
    </source>
</evidence>
<dbReference type="KEGG" id="snq:CP978_14880"/>
<evidence type="ECO:0000256" key="1">
    <source>
        <dbReference type="SAM" id="MobiDB-lite"/>
    </source>
</evidence>
<feature type="region of interest" description="Disordered" evidence="1">
    <location>
        <begin position="62"/>
        <end position="92"/>
    </location>
</feature>